<sequence>MSAESTIVFHQRIWLLVDDAAAGRMLYEAVGSQVQIYVEHGNEEEEDEFNDELINDEICHEVSEEEEEVSEGYLIDELDMLEEDEQVAEKIDMHVLSDTQVHSELEVHSDADPTNPSVLEMVLTEEYQEASEESDEDFVPDCEEESVTDSDVASLDHMDAFDDPILTQMRKEKKNTYEYGSLLEGDEEDEETVRKRRRHPIINPRRDVFTYTPVGGNLFGSTAILRKFIIGYAVNNGFAIKISRQTPKTLLAVCAQECPWRLWASHDRDEDAIMIKSLVSEHKCSRSFKITIANAPFWTEVYTDKLINNPTIRIDEFREATLDKYKVDFRRKPTAAGTSNNAATGTSNNAAAGTSNKKSKNVRCSNCKVIGHNKSSYNQPLRPPKSKLPVRRTPTAAPLLLTQSSQTFSNVTPSTSTAPTAKKSATTAAKKPAKKPANPAPRKPPVTPAPKKPAAASTTKNPTTAPIGKTLGVRKRGSAKK</sequence>
<comment type="caution">
    <text evidence="2">The sequence shown here is derived from an EMBL/GenBank/DDBJ whole genome shotgun (WGS) entry which is preliminary data.</text>
</comment>
<feature type="compositionally biased region" description="Low complexity" evidence="1">
    <location>
        <begin position="335"/>
        <end position="356"/>
    </location>
</feature>
<dbReference type="Proteomes" id="UP000554482">
    <property type="component" value="Unassembled WGS sequence"/>
</dbReference>
<evidence type="ECO:0008006" key="4">
    <source>
        <dbReference type="Google" id="ProtNLM"/>
    </source>
</evidence>
<evidence type="ECO:0000313" key="2">
    <source>
        <dbReference type="EMBL" id="KAF5181461.1"/>
    </source>
</evidence>
<name>A0A7J6VA43_THATH</name>
<feature type="compositionally biased region" description="Low complexity" evidence="1">
    <location>
        <begin position="412"/>
        <end position="430"/>
    </location>
</feature>
<feature type="compositionally biased region" description="Pro residues" evidence="1">
    <location>
        <begin position="438"/>
        <end position="451"/>
    </location>
</feature>
<dbReference type="OrthoDB" id="1752362at2759"/>
<dbReference type="EMBL" id="JABWDY010036165">
    <property type="protein sequence ID" value="KAF5181461.1"/>
    <property type="molecule type" value="Genomic_DNA"/>
</dbReference>
<feature type="compositionally biased region" description="Basic residues" evidence="1">
    <location>
        <begin position="472"/>
        <end position="481"/>
    </location>
</feature>
<dbReference type="AlphaFoldDB" id="A0A7J6VA43"/>
<feature type="compositionally biased region" description="Polar residues" evidence="1">
    <location>
        <begin position="401"/>
        <end position="411"/>
    </location>
</feature>
<gene>
    <name evidence="2" type="ORF">FRX31_028952</name>
</gene>
<organism evidence="2 3">
    <name type="scientific">Thalictrum thalictroides</name>
    <name type="common">Rue-anemone</name>
    <name type="synonym">Anemone thalictroides</name>
    <dbReference type="NCBI Taxonomy" id="46969"/>
    <lineage>
        <taxon>Eukaryota</taxon>
        <taxon>Viridiplantae</taxon>
        <taxon>Streptophyta</taxon>
        <taxon>Embryophyta</taxon>
        <taxon>Tracheophyta</taxon>
        <taxon>Spermatophyta</taxon>
        <taxon>Magnoliopsida</taxon>
        <taxon>Ranunculales</taxon>
        <taxon>Ranunculaceae</taxon>
        <taxon>Thalictroideae</taxon>
        <taxon>Thalictrum</taxon>
    </lineage>
</organism>
<protein>
    <recommendedName>
        <fullName evidence="4">Transposase MuDR plant domain-containing protein</fullName>
    </recommendedName>
</protein>
<feature type="compositionally biased region" description="Low complexity" evidence="1">
    <location>
        <begin position="452"/>
        <end position="466"/>
    </location>
</feature>
<proteinExistence type="predicted"/>
<reference evidence="2 3" key="1">
    <citation type="submission" date="2020-06" db="EMBL/GenBank/DDBJ databases">
        <title>Transcriptomic and genomic resources for Thalictrum thalictroides and T. hernandezii: Facilitating candidate gene discovery in an emerging model plant lineage.</title>
        <authorList>
            <person name="Arias T."/>
            <person name="Riano-Pachon D.M."/>
            <person name="Di Stilio V.S."/>
        </authorList>
    </citation>
    <scope>NUCLEOTIDE SEQUENCE [LARGE SCALE GENOMIC DNA]</scope>
    <source>
        <strain evidence="3">cv. WT478/WT964</strain>
        <tissue evidence="2">Leaves</tissue>
    </source>
</reference>
<accession>A0A7J6VA43</accession>
<feature type="region of interest" description="Disordered" evidence="1">
    <location>
        <begin position="335"/>
        <end position="481"/>
    </location>
</feature>
<evidence type="ECO:0000256" key="1">
    <source>
        <dbReference type="SAM" id="MobiDB-lite"/>
    </source>
</evidence>
<evidence type="ECO:0000313" key="3">
    <source>
        <dbReference type="Proteomes" id="UP000554482"/>
    </source>
</evidence>
<keyword evidence="3" id="KW-1185">Reference proteome</keyword>
<dbReference type="PANTHER" id="PTHR31973:SF187">
    <property type="entry name" value="MUTATOR TRANSPOSASE MUDRA PROTEIN"/>
    <property type="match status" value="1"/>
</dbReference>
<dbReference type="PANTHER" id="PTHR31973">
    <property type="entry name" value="POLYPROTEIN, PUTATIVE-RELATED"/>
    <property type="match status" value="1"/>
</dbReference>